<keyword evidence="3" id="KW-1185">Reference proteome</keyword>
<dbReference type="OrthoDB" id="6816312at2759"/>
<proteinExistence type="predicted"/>
<accession>A0A8I6S5E2</accession>
<dbReference type="GeneID" id="106672366"/>
<dbReference type="AlphaFoldDB" id="A0A8I6S5E2"/>
<evidence type="ECO:0000256" key="1">
    <source>
        <dbReference type="SAM" id="Coils"/>
    </source>
</evidence>
<name>A0A8I6S5E2_CIMLE</name>
<evidence type="ECO:0000313" key="3">
    <source>
        <dbReference type="Proteomes" id="UP000494040"/>
    </source>
</evidence>
<protein>
    <submittedName>
        <fullName evidence="2">Uncharacterized protein</fullName>
    </submittedName>
</protein>
<organism evidence="2 3">
    <name type="scientific">Cimex lectularius</name>
    <name type="common">Bed bug</name>
    <name type="synonym">Acanthia lectularia</name>
    <dbReference type="NCBI Taxonomy" id="79782"/>
    <lineage>
        <taxon>Eukaryota</taxon>
        <taxon>Metazoa</taxon>
        <taxon>Ecdysozoa</taxon>
        <taxon>Arthropoda</taxon>
        <taxon>Hexapoda</taxon>
        <taxon>Insecta</taxon>
        <taxon>Pterygota</taxon>
        <taxon>Neoptera</taxon>
        <taxon>Paraneoptera</taxon>
        <taxon>Hemiptera</taxon>
        <taxon>Heteroptera</taxon>
        <taxon>Panheteroptera</taxon>
        <taxon>Cimicomorpha</taxon>
        <taxon>Cimicidae</taxon>
        <taxon>Cimex</taxon>
    </lineage>
</organism>
<evidence type="ECO:0000313" key="2">
    <source>
        <dbReference type="EnsemblMetazoa" id="XP_014259263.1"/>
    </source>
</evidence>
<reference evidence="2" key="1">
    <citation type="submission" date="2022-01" db="UniProtKB">
        <authorList>
            <consortium name="EnsemblMetazoa"/>
        </authorList>
    </citation>
    <scope>IDENTIFICATION</scope>
</reference>
<dbReference type="OMA" id="RYGAMEM"/>
<feature type="coiled-coil region" evidence="1">
    <location>
        <begin position="233"/>
        <end position="362"/>
    </location>
</feature>
<keyword evidence="1" id="KW-0175">Coiled coil</keyword>
<dbReference type="KEGG" id="clec:106672366"/>
<sequence>MVNSYCIHELDNHQRNWKESTHDRLVPDKKSKKHFYCFNEAMTDFMYQPSSPGGHSDSFRLGLREGCRSPVIGRYTGVEDRPGGLGLCDLKHSKSDDLMLQSAPINPPEIQHGISEASLQIQREACVVYEDDLAPSSLPVYFSDSETLKSPPPTVMDKPPLKITGDFGSEVQSKRTSQYIHDRIDPEDSIKDIISENDFYRFVLFKRHYEKYLDISKKYEEARNIAYYLEEKYHEIKAERDSLECTNKELEKLLEAKEALVDQKEDELFLQLEKAIRLEEDCEKLKAEKDKIAEWKDRLEREKNEAYRQLRLQADESEATRRRLERARNDVVKQVTAIVAEKDCLERENARLKDALRDVEIKGSGRRYLRNMAGLEKEVSDLKMVAKQSATLNSQLKKGMKHLASCRRRKCSVCAYTRATFGDYHNARSGKLLSCFNGGLGDKRLKTFQRNDDEDEAGSSRSTPATPELSLRLSHLSLSSPTGMRVNMSYIDDGSSDSDCEGEVRYAPTVVSNASSSAPHAFSSDSGFSSEICDPSLTPTKSFTRATKWTSSFRKLIRRVSKRQLSNTS</sequence>
<dbReference type="Proteomes" id="UP000494040">
    <property type="component" value="Unassembled WGS sequence"/>
</dbReference>
<dbReference type="EnsemblMetazoa" id="XM_014403777.2">
    <property type="protein sequence ID" value="XP_014259263.1"/>
    <property type="gene ID" value="LOC106672366"/>
</dbReference>
<dbReference type="RefSeq" id="XP_014259263.1">
    <property type="nucleotide sequence ID" value="XM_014403777.2"/>
</dbReference>